<name>A0A914VVN3_9BILA</name>
<keyword evidence="1" id="KW-1185">Reference proteome</keyword>
<sequence length="129" mass="15117">MRERHISPHGWQRYLDFAKSTCRLDDDTYAKIHFSDPEYVYWNWEEAEFIKALRLTLIPETQTGDYSAIVKENRLDAIDRRLLAAELPSLCTSDNKSHEDILSENDKTIQEHNAFEDVLINTIFDGKVL</sequence>
<dbReference type="Proteomes" id="UP000887566">
    <property type="component" value="Unplaced"/>
</dbReference>
<dbReference type="WBParaSite" id="PSAMB.scaffold3913size16435.g22999.t1">
    <property type="protein sequence ID" value="PSAMB.scaffold3913size16435.g22999.t1"/>
    <property type="gene ID" value="PSAMB.scaffold3913size16435.g22999"/>
</dbReference>
<protein>
    <submittedName>
        <fullName evidence="2 3">Uncharacterized protein</fullName>
    </submittedName>
</protein>
<reference evidence="2 3" key="1">
    <citation type="submission" date="2022-11" db="UniProtKB">
        <authorList>
            <consortium name="WormBaseParasite"/>
        </authorList>
    </citation>
    <scope>IDENTIFICATION</scope>
</reference>
<organism evidence="1 2">
    <name type="scientific">Plectus sambesii</name>
    <dbReference type="NCBI Taxonomy" id="2011161"/>
    <lineage>
        <taxon>Eukaryota</taxon>
        <taxon>Metazoa</taxon>
        <taxon>Ecdysozoa</taxon>
        <taxon>Nematoda</taxon>
        <taxon>Chromadorea</taxon>
        <taxon>Plectida</taxon>
        <taxon>Plectina</taxon>
        <taxon>Plectoidea</taxon>
        <taxon>Plectidae</taxon>
        <taxon>Plectus</taxon>
    </lineage>
</organism>
<proteinExistence type="predicted"/>
<evidence type="ECO:0000313" key="1">
    <source>
        <dbReference type="Proteomes" id="UP000887566"/>
    </source>
</evidence>
<evidence type="ECO:0000313" key="2">
    <source>
        <dbReference type="WBParaSite" id="PSAMB.scaffold256size60796.g4068.t1"/>
    </source>
</evidence>
<accession>A0A914VVN3</accession>
<dbReference type="AlphaFoldDB" id="A0A914VVN3"/>
<evidence type="ECO:0000313" key="3">
    <source>
        <dbReference type="WBParaSite" id="PSAMB.scaffold3913size16435.g22999.t1"/>
    </source>
</evidence>
<dbReference type="WBParaSite" id="PSAMB.scaffold256size60796.g4068.t1">
    <property type="protein sequence ID" value="PSAMB.scaffold256size60796.g4068.t1"/>
    <property type="gene ID" value="PSAMB.scaffold256size60796.g4068"/>
</dbReference>